<dbReference type="InterPro" id="IPR003675">
    <property type="entry name" value="Rce1/LyrA-like_dom"/>
</dbReference>
<dbReference type="RefSeq" id="WP_212526838.1">
    <property type="nucleotide sequence ID" value="NZ_JAGSOG010000009.1"/>
</dbReference>
<evidence type="ECO:0000313" key="5">
    <source>
        <dbReference type="Proteomes" id="UP000675781"/>
    </source>
</evidence>
<keyword evidence="4" id="KW-0482">Metalloprotease</keyword>
<keyword evidence="2" id="KW-1133">Transmembrane helix</keyword>
<feature type="transmembrane region" description="Helical" evidence="2">
    <location>
        <begin position="74"/>
        <end position="92"/>
    </location>
</feature>
<feature type="domain" description="CAAX prenyl protease 2/Lysostaphin resistance protein A-like" evidence="3">
    <location>
        <begin position="288"/>
        <end position="382"/>
    </location>
</feature>
<organism evidence="4 5">
    <name type="scientific">Actinospica durhamensis</name>
    <dbReference type="NCBI Taxonomy" id="1508375"/>
    <lineage>
        <taxon>Bacteria</taxon>
        <taxon>Bacillati</taxon>
        <taxon>Actinomycetota</taxon>
        <taxon>Actinomycetes</taxon>
        <taxon>Catenulisporales</taxon>
        <taxon>Actinospicaceae</taxon>
        <taxon>Actinospica</taxon>
    </lineage>
</organism>
<feature type="transmembrane region" description="Helical" evidence="2">
    <location>
        <begin position="392"/>
        <end position="415"/>
    </location>
</feature>
<dbReference type="EMBL" id="JAGSOG010000009">
    <property type="protein sequence ID" value="MBR7832306.1"/>
    <property type="molecule type" value="Genomic_DNA"/>
</dbReference>
<proteinExistence type="predicted"/>
<evidence type="ECO:0000256" key="1">
    <source>
        <dbReference type="SAM" id="MobiDB-lite"/>
    </source>
</evidence>
<keyword evidence="4" id="KW-0378">Hydrolase</keyword>
<keyword evidence="2" id="KW-0472">Membrane</keyword>
<sequence>MEIEDRIPEGVGAPAAAATRQPQRIGLPRALGEILAVYVPSFGLGVFTALVLLANPSLGNNDEITGWLPALEEILQYVMQASVTIFGVAFFCSQRGVTLPMLFGKLKRPPEQAPPAGGWYGGYGYSPYGYPGQVPQPLPEGGPQQPPTGQWGAWGQWTQQGQAGPPQQPSAPQQAPQWGEPEQTAPIPAPAPTAPLSAGPPAPAAPGVPAWGAPPQQHPVPTAYGFGGGDPAPFAGVPQPPQERSRGWQFTRAYFVSMAGVLGFLISVIIYSNVTNQTTGAPDQGSSPWLVLVGLFVALAAGFGEEMLITGLVTNALEKAGMTGNRAWVIYLVAICLRIPFHLYYGWASLGVIIFTMVNIWVYRRWRLLWPIILAHATYDFFEYLGSVVPTAAGGLLILALAFGTLVMVVVIVSVENSDRVARRRYARFTEEQALVQNAAAA</sequence>
<evidence type="ECO:0000259" key="3">
    <source>
        <dbReference type="Pfam" id="PF02517"/>
    </source>
</evidence>
<feature type="compositionally biased region" description="Low complexity" evidence="1">
    <location>
        <begin position="147"/>
        <end position="179"/>
    </location>
</feature>
<keyword evidence="2" id="KW-0812">Transmembrane</keyword>
<feature type="compositionally biased region" description="Pro residues" evidence="1">
    <location>
        <begin position="134"/>
        <end position="146"/>
    </location>
</feature>
<feature type="transmembrane region" description="Helical" evidence="2">
    <location>
        <begin position="286"/>
        <end position="304"/>
    </location>
</feature>
<feature type="transmembrane region" description="Helical" evidence="2">
    <location>
        <begin position="253"/>
        <end position="274"/>
    </location>
</feature>
<dbReference type="AlphaFoldDB" id="A0A941EJ27"/>
<accession>A0A941EJ27</accession>
<evidence type="ECO:0000256" key="2">
    <source>
        <dbReference type="SAM" id="Phobius"/>
    </source>
</evidence>
<evidence type="ECO:0000313" key="4">
    <source>
        <dbReference type="EMBL" id="MBR7832306.1"/>
    </source>
</evidence>
<reference evidence="4" key="1">
    <citation type="submission" date="2021-04" db="EMBL/GenBank/DDBJ databases">
        <title>Genome based classification of Actinospica acidithermotolerans sp. nov., an actinobacterium isolated from an Indonesian hot spring.</title>
        <authorList>
            <person name="Kusuma A.B."/>
            <person name="Putra K.E."/>
            <person name="Nafisah S."/>
            <person name="Loh J."/>
            <person name="Nouioui I."/>
            <person name="Goodfellow M."/>
        </authorList>
    </citation>
    <scope>NUCLEOTIDE SEQUENCE</scope>
    <source>
        <strain evidence="4">CSCA 57</strain>
    </source>
</reference>
<dbReference type="GO" id="GO:0008237">
    <property type="term" value="F:metallopeptidase activity"/>
    <property type="evidence" value="ECO:0007669"/>
    <property type="project" value="UniProtKB-KW"/>
</dbReference>
<gene>
    <name evidence="4" type="ORF">KDL01_03500</name>
</gene>
<dbReference type="GO" id="GO:0004175">
    <property type="term" value="F:endopeptidase activity"/>
    <property type="evidence" value="ECO:0007669"/>
    <property type="project" value="UniProtKB-ARBA"/>
</dbReference>
<dbReference type="Pfam" id="PF02517">
    <property type="entry name" value="Rce1-like"/>
    <property type="match status" value="1"/>
</dbReference>
<keyword evidence="5" id="KW-1185">Reference proteome</keyword>
<feature type="region of interest" description="Disordered" evidence="1">
    <location>
        <begin position="131"/>
        <end position="215"/>
    </location>
</feature>
<keyword evidence="4" id="KW-0645">Protease</keyword>
<feature type="transmembrane region" description="Helical" evidence="2">
    <location>
        <begin position="30"/>
        <end position="54"/>
    </location>
</feature>
<dbReference type="GO" id="GO:0080120">
    <property type="term" value="P:CAAX-box protein maturation"/>
    <property type="evidence" value="ECO:0007669"/>
    <property type="project" value="UniProtKB-ARBA"/>
</dbReference>
<dbReference type="Proteomes" id="UP000675781">
    <property type="component" value="Unassembled WGS sequence"/>
</dbReference>
<feature type="compositionally biased region" description="Pro residues" evidence="1">
    <location>
        <begin position="187"/>
        <end position="206"/>
    </location>
</feature>
<name>A0A941EJ27_9ACTN</name>
<comment type="caution">
    <text evidence="4">The sequence shown here is derived from an EMBL/GenBank/DDBJ whole genome shotgun (WGS) entry which is preliminary data.</text>
</comment>
<feature type="transmembrane region" description="Helical" evidence="2">
    <location>
        <begin position="347"/>
        <end position="363"/>
    </location>
</feature>
<protein>
    <submittedName>
        <fullName evidence="4">CPBP family intramembrane metalloprotease</fullName>
    </submittedName>
</protein>